<dbReference type="Proteomes" id="UP000014137">
    <property type="component" value="Unassembled WGS sequence"/>
</dbReference>
<protein>
    <recommendedName>
        <fullName evidence="2">DUF6286 domain-containing protein</fullName>
    </recommendedName>
</protein>
<sequence>MKRRPRRSAPATLTAVVLLAACVLVAVVAIQMLLGETPWIRYDTVTGALHDTRWSDVVTAVAGAVAVVLGLAMTLAALLPGKPTVLPLRGDPDSGASRRSYRSTLRTAASTVDGVSGATVKLKPRTVFAKVSTGRTTTDGLADAVRHAVEHRLDQIGPVVRPTVKVKIRATRSTS</sequence>
<keyword evidence="1" id="KW-0472">Membrane</keyword>
<evidence type="ECO:0000259" key="2">
    <source>
        <dbReference type="Pfam" id="PF19803"/>
    </source>
</evidence>
<feature type="domain" description="DUF6286" evidence="2">
    <location>
        <begin position="68"/>
        <end position="169"/>
    </location>
</feature>
<evidence type="ECO:0000313" key="3">
    <source>
        <dbReference type="EMBL" id="EMD21761.1"/>
    </source>
</evidence>
<accession>M2Q4P1</accession>
<evidence type="ECO:0000313" key="5">
    <source>
        <dbReference type="Proteomes" id="UP000014137"/>
    </source>
</evidence>
<dbReference type="InterPro" id="IPR046253">
    <property type="entry name" value="DUF6286"/>
</dbReference>
<proteinExistence type="predicted"/>
<dbReference type="PATRIC" id="fig|1238180.3.peg.8501"/>
<dbReference type="EMBL" id="MUXN01000049">
    <property type="protein sequence ID" value="OOC00510.1"/>
    <property type="molecule type" value="Genomic_DNA"/>
</dbReference>
<dbReference type="Pfam" id="PF19803">
    <property type="entry name" value="DUF6286"/>
    <property type="match status" value="1"/>
</dbReference>
<evidence type="ECO:0000313" key="4">
    <source>
        <dbReference type="EMBL" id="OOC00510.1"/>
    </source>
</evidence>
<organism evidence="3 5">
    <name type="scientific">Amycolatopsis azurea DSM 43854</name>
    <dbReference type="NCBI Taxonomy" id="1238180"/>
    <lineage>
        <taxon>Bacteria</taxon>
        <taxon>Bacillati</taxon>
        <taxon>Actinomycetota</taxon>
        <taxon>Actinomycetes</taxon>
        <taxon>Pseudonocardiales</taxon>
        <taxon>Pseudonocardiaceae</taxon>
        <taxon>Amycolatopsis</taxon>
    </lineage>
</organism>
<reference evidence="3 5" key="1">
    <citation type="submission" date="2012-10" db="EMBL/GenBank/DDBJ databases">
        <title>Genome assembly of Amycolatopsis azurea DSM 43854.</title>
        <authorList>
            <person name="Khatri I."/>
            <person name="Kaur I."/>
            <person name="Subramanian S."/>
            <person name="Mayilraj S."/>
        </authorList>
    </citation>
    <scope>NUCLEOTIDE SEQUENCE [LARGE SCALE GENOMIC DNA]</scope>
    <source>
        <strain evidence="3 5">DSM 43854</strain>
    </source>
</reference>
<keyword evidence="1" id="KW-0812">Transmembrane</keyword>
<evidence type="ECO:0000313" key="6">
    <source>
        <dbReference type="Proteomes" id="UP000188551"/>
    </source>
</evidence>
<dbReference type="PROSITE" id="PS51257">
    <property type="entry name" value="PROKAR_LIPOPROTEIN"/>
    <property type="match status" value="1"/>
</dbReference>
<dbReference type="RefSeq" id="WP_005168323.1">
    <property type="nucleotide sequence ID" value="NZ_ANMG01000120.1"/>
</dbReference>
<reference evidence="4 6" key="2">
    <citation type="submission" date="2017-02" db="EMBL/GenBank/DDBJ databases">
        <title>Amycolatopsis azurea DSM 43854 draft genome.</title>
        <authorList>
            <person name="Mayilraj S."/>
        </authorList>
    </citation>
    <scope>NUCLEOTIDE SEQUENCE [LARGE SCALE GENOMIC DNA]</scope>
    <source>
        <strain evidence="4 6">DSM 43854</strain>
    </source>
</reference>
<feature type="transmembrane region" description="Helical" evidence="1">
    <location>
        <begin position="12"/>
        <end position="34"/>
    </location>
</feature>
<dbReference type="EMBL" id="ANMG01000120">
    <property type="protein sequence ID" value="EMD21761.1"/>
    <property type="molecule type" value="Genomic_DNA"/>
</dbReference>
<dbReference type="AlphaFoldDB" id="M2Q4P1"/>
<keyword evidence="6" id="KW-1185">Reference proteome</keyword>
<keyword evidence="1" id="KW-1133">Transmembrane helix</keyword>
<evidence type="ECO:0000256" key="1">
    <source>
        <dbReference type="SAM" id="Phobius"/>
    </source>
</evidence>
<gene>
    <name evidence="4" type="ORF">B0293_42665</name>
    <name evidence="3" type="ORF">C791_0911</name>
</gene>
<comment type="caution">
    <text evidence="3">The sequence shown here is derived from an EMBL/GenBank/DDBJ whole genome shotgun (WGS) entry which is preliminary data.</text>
</comment>
<dbReference type="Proteomes" id="UP000188551">
    <property type="component" value="Unassembled WGS sequence"/>
</dbReference>
<dbReference type="OrthoDB" id="4282971at2"/>
<feature type="transmembrane region" description="Helical" evidence="1">
    <location>
        <begin position="54"/>
        <end position="79"/>
    </location>
</feature>
<name>M2Q4P1_9PSEU</name>